<proteinExistence type="predicted"/>
<protein>
    <recommendedName>
        <fullName evidence="3">Asp23/Gls24 family envelope stress response protein</fullName>
    </recommendedName>
</protein>
<evidence type="ECO:0000313" key="1">
    <source>
        <dbReference type="EMBL" id="NYD26438.1"/>
    </source>
</evidence>
<sequence length="112" mass="11638">MTRDRPVPGRTVITARALERLAVGAARGAEAWRDAAASPRAVGVKLADDAGDLRASVQIDLTLGRAPEPLLPLGDAVRAAMIAQLSALGGRSVSRVDVRFSAGGRATERRVA</sequence>
<organism evidence="1 2">
    <name type="scientific">Leucobacter aridicollis</name>
    <dbReference type="NCBI Taxonomy" id="283878"/>
    <lineage>
        <taxon>Bacteria</taxon>
        <taxon>Bacillati</taxon>
        <taxon>Actinomycetota</taxon>
        <taxon>Actinomycetes</taxon>
        <taxon>Micrococcales</taxon>
        <taxon>Microbacteriaceae</taxon>
        <taxon>Leucobacter</taxon>
    </lineage>
</organism>
<dbReference type="AlphaFoldDB" id="A0A852R683"/>
<dbReference type="RefSeq" id="WP_185986645.1">
    <property type="nucleotide sequence ID" value="NZ_BAAALZ010000002.1"/>
</dbReference>
<dbReference type="Proteomes" id="UP000586095">
    <property type="component" value="Unassembled WGS sequence"/>
</dbReference>
<accession>A0A852R683</accession>
<evidence type="ECO:0008006" key="3">
    <source>
        <dbReference type="Google" id="ProtNLM"/>
    </source>
</evidence>
<reference evidence="1 2" key="1">
    <citation type="submission" date="2020-07" db="EMBL/GenBank/DDBJ databases">
        <title>Sequencing the genomes of 1000 actinobacteria strains.</title>
        <authorList>
            <person name="Klenk H.-P."/>
        </authorList>
    </citation>
    <scope>NUCLEOTIDE SEQUENCE [LARGE SCALE GENOMIC DNA]</scope>
    <source>
        <strain evidence="1 2">DSM 17380</strain>
    </source>
</reference>
<gene>
    <name evidence="1" type="ORF">BJ960_001241</name>
</gene>
<name>A0A852R683_9MICO</name>
<evidence type="ECO:0000313" key="2">
    <source>
        <dbReference type="Proteomes" id="UP000586095"/>
    </source>
</evidence>
<dbReference type="EMBL" id="JACCBD010000001">
    <property type="protein sequence ID" value="NYD26438.1"/>
    <property type="molecule type" value="Genomic_DNA"/>
</dbReference>
<keyword evidence="2" id="KW-1185">Reference proteome</keyword>
<comment type="caution">
    <text evidence="1">The sequence shown here is derived from an EMBL/GenBank/DDBJ whole genome shotgun (WGS) entry which is preliminary data.</text>
</comment>